<dbReference type="PANTHER" id="PTHR30250:SF11">
    <property type="entry name" value="O-ANTIGEN TRANSPORTER-RELATED"/>
    <property type="match status" value="1"/>
</dbReference>
<evidence type="ECO:0000256" key="4">
    <source>
        <dbReference type="ARBA" id="ARBA00022989"/>
    </source>
</evidence>
<keyword evidence="2" id="KW-1003">Cell membrane</keyword>
<evidence type="ECO:0000256" key="6">
    <source>
        <dbReference type="SAM" id="Phobius"/>
    </source>
</evidence>
<feature type="transmembrane region" description="Helical" evidence="6">
    <location>
        <begin position="182"/>
        <end position="199"/>
    </location>
</feature>
<sequence length="464" mass="52629">MSLKKLNSKIDNVNLKLNLGKRSKNIFKNFSLNIIYKIIGVFLSVLTLPLLIDYLSVEKYGIWVTLVTILSWTSLFDIGIGNGLRNKLTICLSKNEITKGREYITTAYVSLSIIIIVITTIGIYIIPFIKWNKVFNTNALTQQQFIALTIVVFVLYMINFILSLCNSLYYSIQKAAMTGRTAVINNILVLISIIIIRRFQGSNLVLMATIYTLSGTISYIIITVLFFKERPELLPKLKYFNRNNIKYILNDGIKFFVIQIACIIIFTTDNMIITQVLGPQAVTSYNVTQKLFGIIGMTYTLMLTPLWSAYTEAYSQLDYLWIKKVINKLNYSMIAVIAGVIIVSLLSNTIIDLWIRKSIYPSRLLILLMGIYTIISTWNNIYAYFLNGIGALKVSLWLAIIGSIVNIPLSIYFAKNLGLGTSGVILGTIFSLLPSSFIQPIQSYVILNRLERSNKVKKNIYNME</sequence>
<name>A0AA47I8W7_9CLOT</name>
<reference evidence="7" key="1">
    <citation type="submission" date="2021-11" db="EMBL/GenBank/DDBJ databases">
        <title>Clostridia strains as spoilage organisms.</title>
        <authorList>
            <person name="Wambui J."/>
            <person name="Stevens M.J.A."/>
            <person name="Stephan R."/>
        </authorList>
    </citation>
    <scope>NUCLEOTIDE SEQUENCE</scope>
    <source>
        <strain evidence="7">CF009</strain>
    </source>
</reference>
<dbReference type="EMBL" id="CP086239">
    <property type="protein sequence ID" value="WAG62510.1"/>
    <property type="molecule type" value="Genomic_DNA"/>
</dbReference>
<feature type="transmembrane region" description="Helical" evidence="6">
    <location>
        <begin position="146"/>
        <end position="170"/>
    </location>
</feature>
<feature type="transmembrane region" description="Helical" evidence="6">
    <location>
        <begin position="331"/>
        <end position="351"/>
    </location>
</feature>
<feature type="transmembrane region" description="Helical" evidence="6">
    <location>
        <begin position="394"/>
        <end position="413"/>
    </location>
</feature>
<dbReference type="GO" id="GO:0005886">
    <property type="term" value="C:plasma membrane"/>
    <property type="evidence" value="ECO:0007669"/>
    <property type="project" value="UniProtKB-SubCell"/>
</dbReference>
<keyword evidence="3 6" id="KW-0812">Transmembrane</keyword>
<dbReference type="InterPro" id="IPR050833">
    <property type="entry name" value="Poly_Biosynth_Transport"/>
</dbReference>
<dbReference type="InterPro" id="IPR002797">
    <property type="entry name" value="Polysacc_synth"/>
</dbReference>
<evidence type="ECO:0000256" key="3">
    <source>
        <dbReference type="ARBA" id="ARBA00022692"/>
    </source>
</evidence>
<keyword evidence="4 6" id="KW-1133">Transmembrane helix</keyword>
<protein>
    <submittedName>
        <fullName evidence="7">Oligosaccharide flippase family protein</fullName>
    </submittedName>
</protein>
<comment type="subcellular location">
    <subcellularLocation>
        <location evidence="1">Cell membrane</location>
        <topology evidence="1">Multi-pass membrane protein</topology>
    </subcellularLocation>
</comment>
<feature type="transmembrane region" description="Helical" evidence="6">
    <location>
        <begin position="60"/>
        <end position="84"/>
    </location>
</feature>
<dbReference type="Pfam" id="PF01943">
    <property type="entry name" value="Polysacc_synt"/>
    <property type="match status" value="1"/>
</dbReference>
<feature type="transmembrane region" description="Helical" evidence="6">
    <location>
        <begin position="205"/>
        <end position="227"/>
    </location>
</feature>
<evidence type="ECO:0000256" key="1">
    <source>
        <dbReference type="ARBA" id="ARBA00004651"/>
    </source>
</evidence>
<gene>
    <name evidence="7" type="ORF">LL038_09835</name>
</gene>
<feature type="transmembrane region" description="Helical" evidence="6">
    <location>
        <begin position="34"/>
        <end position="54"/>
    </location>
</feature>
<dbReference type="AlphaFoldDB" id="A0AA47I8W7"/>
<keyword evidence="5 6" id="KW-0472">Membrane</keyword>
<evidence type="ECO:0000256" key="2">
    <source>
        <dbReference type="ARBA" id="ARBA00022475"/>
    </source>
</evidence>
<feature type="transmembrane region" description="Helical" evidence="6">
    <location>
        <begin position="248"/>
        <end position="267"/>
    </location>
</feature>
<evidence type="ECO:0000313" key="7">
    <source>
        <dbReference type="EMBL" id="WAG62510.1"/>
    </source>
</evidence>
<feature type="transmembrane region" description="Helical" evidence="6">
    <location>
        <begin position="425"/>
        <end position="447"/>
    </location>
</feature>
<feature type="transmembrane region" description="Helical" evidence="6">
    <location>
        <begin position="287"/>
        <end position="310"/>
    </location>
</feature>
<dbReference type="RefSeq" id="WP_216127503.1">
    <property type="nucleotide sequence ID" value="NZ_CP086239.1"/>
</dbReference>
<accession>A0AA47I8W7</accession>
<feature type="transmembrane region" description="Helical" evidence="6">
    <location>
        <begin position="105"/>
        <end position="126"/>
    </location>
</feature>
<proteinExistence type="predicted"/>
<feature type="transmembrane region" description="Helical" evidence="6">
    <location>
        <begin position="363"/>
        <end position="382"/>
    </location>
</feature>
<dbReference type="Proteomes" id="UP001164733">
    <property type="component" value="Chromosome"/>
</dbReference>
<evidence type="ECO:0000256" key="5">
    <source>
        <dbReference type="ARBA" id="ARBA00023136"/>
    </source>
</evidence>
<evidence type="ECO:0000313" key="8">
    <source>
        <dbReference type="Proteomes" id="UP001164733"/>
    </source>
</evidence>
<organism evidence="7 8">
    <name type="scientific">Clostridium estertheticum</name>
    <dbReference type="NCBI Taxonomy" id="238834"/>
    <lineage>
        <taxon>Bacteria</taxon>
        <taxon>Bacillati</taxon>
        <taxon>Bacillota</taxon>
        <taxon>Clostridia</taxon>
        <taxon>Eubacteriales</taxon>
        <taxon>Clostridiaceae</taxon>
        <taxon>Clostridium</taxon>
    </lineage>
</organism>
<dbReference type="PANTHER" id="PTHR30250">
    <property type="entry name" value="PST FAMILY PREDICTED COLANIC ACID TRANSPORTER"/>
    <property type="match status" value="1"/>
</dbReference>